<keyword evidence="3" id="KW-1185">Reference proteome</keyword>
<dbReference type="Pfam" id="PF06835">
    <property type="entry name" value="LptC"/>
    <property type="match status" value="1"/>
</dbReference>
<evidence type="ECO:0008006" key="4">
    <source>
        <dbReference type="Google" id="ProtNLM"/>
    </source>
</evidence>
<accession>A0A511BMG6</accession>
<dbReference type="Gene3D" id="2.60.450.10">
    <property type="entry name" value="Lipopolysaccharide (LPS) transport protein A like domain"/>
    <property type="match status" value="1"/>
</dbReference>
<dbReference type="Proteomes" id="UP000321405">
    <property type="component" value="Unassembled WGS sequence"/>
</dbReference>
<feature type="region of interest" description="Disordered" evidence="1">
    <location>
        <begin position="1"/>
        <end position="44"/>
    </location>
</feature>
<evidence type="ECO:0000313" key="2">
    <source>
        <dbReference type="EMBL" id="GEL01455.1"/>
    </source>
</evidence>
<dbReference type="AlphaFoldDB" id="A0A511BMG6"/>
<evidence type="ECO:0000256" key="1">
    <source>
        <dbReference type="SAM" id="MobiDB-lite"/>
    </source>
</evidence>
<reference evidence="2 3" key="1">
    <citation type="submission" date="2019-07" db="EMBL/GenBank/DDBJ databases">
        <title>Whole genome shotgun sequence of Swaminathania salitolerans NBRC 104436.</title>
        <authorList>
            <person name="Hosoyama A."/>
            <person name="Uohara A."/>
            <person name="Ohji S."/>
            <person name="Ichikawa N."/>
        </authorList>
    </citation>
    <scope>NUCLEOTIDE SEQUENCE [LARGE SCALE GENOMIC DNA]</scope>
    <source>
        <strain evidence="2 3">NBRC 104436</strain>
    </source>
</reference>
<dbReference type="InterPro" id="IPR010664">
    <property type="entry name" value="LipoPS_assembly_LptC-rel"/>
</dbReference>
<evidence type="ECO:0000313" key="3">
    <source>
        <dbReference type="Proteomes" id="UP000321405"/>
    </source>
</evidence>
<dbReference type="EMBL" id="BJVC01000001">
    <property type="protein sequence ID" value="GEL01455.1"/>
    <property type="molecule type" value="Genomic_DNA"/>
</dbReference>
<proteinExistence type="predicted"/>
<organism evidence="2 3">
    <name type="scientific">Swaminathania salitolerans</name>
    <dbReference type="NCBI Taxonomy" id="182838"/>
    <lineage>
        <taxon>Bacteria</taxon>
        <taxon>Pseudomonadati</taxon>
        <taxon>Pseudomonadota</taxon>
        <taxon>Alphaproteobacteria</taxon>
        <taxon>Acetobacterales</taxon>
        <taxon>Acetobacteraceae</taxon>
        <taxon>Swaminathania</taxon>
    </lineage>
</organism>
<comment type="caution">
    <text evidence="2">The sequence shown here is derived from an EMBL/GenBank/DDBJ whole genome shotgun (WGS) entry which is preliminary data.</text>
</comment>
<dbReference type="RefSeq" id="WP_147092401.1">
    <property type="nucleotide sequence ID" value="NZ_BJVC01000001.1"/>
</dbReference>
<gene>
    <name evidence="2" type="ORF">SSA02_06180</name>
</gene>
<name>A0A511BMG6_9PROT</name>
<sequence length="275" mass="30137">MSTASGESPPESARPDSTPADAARPDTAHDGKPQRPRREDFARDAEKLAALREAMREQGESRQRDIPSSADLASRRKMLDTAKWALPALAALLLGSIAVWPEIARWLSANRAVMQEMARMHVESGNLEGAVYRGLDAHNRPYMITARVAHQNGPDRIDLVDPVADTHMAGGGWAEIRADKGVYMQHEQTLGLTGHVVLYRDDGTLLNGLTADIDLHRGVIASNDWVHAEGPFGILDAQGYFIDQHANLLQFTGPQRVVRNDDRQDALPSPAHKAP</sequence>
<protein>
    <recommendedName>
        <fullName evidence="4">LPS export ABC transporter periplasmic protein LptC</fullName>
    </recommendedName>
</protein>
<dbReference type="OrthoDB" id="8441710at2"/>
<feature type="compositionally biased region" description="Basic and acidic residues" evidence="1">
    <location>
        <begin position="23"/>
        <end position="44"/>
    </location>
</feature>